<reference evidence="4" key="1">
    <citation type="journal article" date="2020" name="Biotechnol. Biofuels">
        <title>New insights from the biogas microbiome by comprehensive genome-resolved metagenomics of nearly 1600 species originating from multiple anaerobic digesters.</title>
        <authorList>
            <person name="Campanaro S."/>
            <person name="Treu L."/>
            <person name="Rodriguez-R L.M."/>
            <person name="Kovalovszki A."/>
            <person name="Ziels R.M."/>
            <person name="Maus I."/>
            <person name="Zhu X."/>
            <person name="Kougias P.G."/>
            <person name="Basile A."/>
            <person name="Luo G."/>
            <person name="Schluter A."/>
            <person name="Konstantinidis K.T."/>
            <person name="Angelidaki I."/>
        </authorList>
    </citation>
    <scope>NUCLEOTIDE SEQUENCE</scope>
    <source>
        <strain evidence="4">AS01afH2WH_6</strain>
    </source>
</reference>
<dbReference type="AlphaFoldDB" id="A0A971IDY2"/>
<gene>
    <name evidence="4" type="ORF">GXW98_08885</name>
</gene>
<feature type="domain" description="Glycosyltransferase 2-like" evidence="3">
    <location>
        <begin position="9"/>
        <end position="136"/>
    </location>
</feature>
<accession>A0A971IDY2</accession>
<dbReference type="InterPro" id="IPR001173">
    <property type="entry name" value="Glyco_trans_2-like"/>
</dbReference>
<evidence type="ECO:0000259" key="3">
    <source>
        <dbReference type="Pfam" id="PF00535"/>
    </source>
</evidence>
<evidence type="ECO:0000256" key="1">
    <source>
        <dbReference type="ARBA" id="ARBA00022676"/>
    </source>
</evidence>
<keyword evidence="1" id="KW-0328">Glycosyltransferase</keyword>
<proteinExistence type="predicted"/>
<dbReference type="GO" id="GO:0016757">
    <property type="term" value="F:glycosyltransferase activity"/>
    <property type="evidence" value="ECO:0007669"/>
    <property type="project" value="UniProtKB-KW"/>
</dbReference>
<reference evidence="4" key="2">
    <citation type="submission" date="2020-01" db="EMBL/GenBank/DDBJ databases">
        <authorList>
            <person name="Campanaro S."/>
        </authorList>
    </citation>
    <scope>NUCLEOTIDE SEQUENCE</scope>
    <source>
        <strain evidence="4">AS01afH2WH_6</strain>
    </source>
</reference>
<dbReference type="Pfam" id="PF00535">
    <property type="entry name" value="Glycos_transf_2"/>
    <property type="match status" value="1"/>
</dbReference>
<keyword evidence="2" id="KW-0808">Transferase</keyword>
<organism evidence="4 5">
    <name type="scientific">Bifidobacterium crudilactis</name>
    <dbReference type="NCBI Taxonomy" id="327277"/>
    <lineage>
        <taxon>Bacteria</taxon>
        <taxon>Bacillati</taxon>
        <taxon>Actinomycetota</taxon>
        <taxon>Actinomycetes</taxon>
        <taxon>Bifidobacteriales</taxon>
        <taxon>Bifidobacteriaceae</taxon>
        <taxon>Bifidobacterium</taxon>
    </lineage>
</organism>
<dbReference type="EMBL" id="JAAXZR010000027">
    <property type="protein sequence ID" value="NLT80378.1"/>
    <property type="molecule type" value="Genomic_DNA"/>
</dbReference>
<dbReference type="PANTHER" id="PTHR22916:SF51">
    <property type="entry name" value="GLYCOSYLTRANSFERASE EPSH-RELATED"/>
    <property type="match status" value="1"/>
</dbReference>
<evidence type="ECO:0000256" key="2">
    <source>
        <dbReference type="ARBA" id="ARBA00022679"/>
    </source>
</evidence>
<dbReference type="PANTHER" id="PTHR22916">
    <property type="entry name" value="GLYCOSYLTRANSFERASE"/>
    <property type="match status" value="1"/>
</dbReference>
<dbReference type="InterPro" id="IPR029044">
    <property type="entry name" value="Nucleotide-diphossugar_trans"/>
</dbReference>
<dbReference type="Proteomes" id="UP000767327">
    <property type="component" value="Unassembled WGS sequence"/>
</dbReference>
<dbReference type="RefSeq" id="WP_273174538.1">
    <property type="nucleotide sequence ID" value="NZ_JAAXZR010000027.1"/>
</dbReference>
<dbReference type="CDD" id="cd00761">
    <property type="entry name" value="Glyco_tranf_GTA_type"/>
    <property type="match status" value="1"/>
</dbReference>
<protein>
    <submittedName>
        <fullName evidence="4">Glycosyltransferase</fullName>
    </submittedName>
</protein>
<evidence type="ECO:0000313" key="5">
    <source>
        <dbReference type="Proteomes" id="UP000767327"/>
    </source>
</evidence>
<sequence length="342" mass="39059">MCANRPLVSVIVPVYNSERYLSHCLDSIRAQTYKNLEIILVDDGSTDSSGQLCEQFAGEDHRITAIHQQNGGIAVAQNAGLDAANGAYIVFCDNDDVLHRRNIEILLDALIKSSADMAKGRWSHIGISALEQVEQHTSQKIVDMTFTEVPDPLTAYEGVFSKTLRLLGGPRQEARYFNEANWCRVYKAEVWKGVRFIPGSYAQDIRIAGRLYANMKKVVDVNAVLYFWLQEPESVTHSRRDLNFLHDNVIAAAENFEFVHERGVIPYRNYFGLTSSVRDEVSKLRHTPNPGSEAKRRVDADVRLMRILIARLHWYDRLRCTVMATLRRIENMAYDRYVHRIA</sequence>
<name>A0A971IDY2_9BIFI</name>
<comment type="caution">
    <text evidence="4">The sequence shown here is derived from an EMBL/GenBank/DDBJ whole genome shotgun (WGS) entry which is preliminary data.</text>
</comment>
<evidence type="ECO:0000313" key="4">
    <source>
        <dbReference type="EMBL" id="NLT80378.1"/>
    </source>
</evidence>
<dbReference type="Gene3D" id="3.90.550.10">
    <property type="entry name" value="Spore Coat Polysaccharide Biosynthesis Protein SpsA, Chain A"/>
    <property type="match status" value="1"/>
</dbReference>
<dbReference type="SUPFAM" id="SSF53448">
    <property type="entry name" value="Nucleotide-diphospho-sugar transferases"/>
    <property type="match status" value="1"/>
</dbReference>